<accession>A0A9Y1BTC3</accession>
<proteinExistence type="predicted"/>
<dbReference type="AlphaFoldDB" id="A0A9Y1BTC3"/>
<reference evidence="1" key="1">
    <citation type="journal article" date="2022" name="Nat. Microbiol.">
        <title>Unique mobile elements and scalable gene flow at the prokaryote-eukaryote boundary revealed by circularized Asgard archaea genomes.</title>
        <authorList>
            <person name="Wu F."/>
            <person name="Speth D.R."/>
            <person name="Philosof A."/>
            <person name="Cremiere A."/>
            <person name="Narayanan A."/>
            <person name="Barco R.A."/>
            <person name="Connon S.A."/>
            <person name="Amend J.P."/>
            <person name="Antoshechkin I.A."/>
            <person name="Orphan V.J."/>
        </authorList>
    </citation>
    <scope>NUCLEOTIDE SEQUENCE</scope>
    <source>
        <strain evidence="1">PR6</strain>
    </source>
</reference>
<name>A0A9Y1BTC3_9ARCH</name>
<evidence type="ECO:0000313" key="1">
    <source>
        <dbReference type="EMBL" id="UJG44858.1"/>
    </source>
</evidence>
<dbReference type="Proteomes" id="UP001200513">
    <property type="component" value="Chromosome"/>
</dbReference>
<dbReference type="EMBL" id="CP084167">
    <property type="protein sequence ID" value="UJG44858.1"/>
    <property type="molecule type" value="Genomic_DNA"/>
</dbReference>
<protein>
    <submittedName>
        <fullName evidence="1">Uncharacterized protein</fullName>
    </submittedName>
</protein>
<organism evidence="1">
    <name type="scientific">Candidatus Heimdallarchaeum endolithica</name>
    <dbReference type="NCBI Taxonomy" id="2876572"/>
    <lineage>
        <taxon>Archaea</taxon>
        <taxon>Promethearchaeati</taxon>
        <taxon>Candidatus Heimdallarchaeota</taxon>
        <taxon>Candidatus Heimdallarchaeia (ex Rinke et al. 2021) (nom. nud.)</taxon>
        <taxon>Candidatus Heimdallarchaeales</taxon>
        <taxon>Candidatus Heimdallarchaeaceae</taxon>
        <taxon>Candidatus Heimdallarchaeum</taxon>
    </lineage>
</organism>
<sequence length="196" mass="22270">MTPITDFYEIEAHPDYNNYKKLSLDDNRLYAQGFEIKWDYANFTRAGIYLYKDGAAPSSDNISIYIVPEGSDSKPNITNILTSTGNISINALPSATFSCSQLVRLPIYDFTDITLSKRKYYAVVDLVETSDSESIHAVWYANDINAGGYPTYRSVENTQGTVVWYSYSSAFDFTLEVELTHQFVRTSIGDYRPKNY</sequence>
<gene>
    <name evidence="1" type="ORF">K9W46_06655</name>
</gene>